<feature type="domain" description="Beta-ketoacyl-[acyl-carrier-protein] synthase III C-terminal" evidence="3">
    <location>
        <begin position="236"/>
        <end position="324"/>
    </location>
</feature>
<proteinExistence type="predicted"/>
<dbReference type="GO" id="GO:0006633">
    <property type="term" value="P:fatty acid biosynthetic process"/>
    <property type="evidence" value="ECO:0007669"/>
    <property type="project" value="InterPro"/>
</dbReference>
<keyword evidence="2 5" id="KW-0012">Acyltransferase</keyword>
<name>A0A380A7V9_9GAMM</name>
<dbReference type="Proteomes" id="UP000255061">
    <property type="component" value="Unassembled WGS sequence"/>
</dbReference>
<dbReference type="PANTHER" id="PTHR34069">
    <property type="entry name" value="3-OXOACYL-[ACYL-CARRIER-PROTEIN] SYNTHASE 3"/>
    <property type="match status" value="1"/>
</dbReference>
<gene>
    <name evidence="5" type="primary">fabH_5</name>
    <name evidence="5" type="ORF">NCTC10736_01785</name>
</gene>
<dbReference type="GO" id="GO:0004315">
    <property type="term" value="F:3-oxoacyl-[acyl-carrier-protein] synthase activity"/>
    <property type="evidence" value="ECO:0007669"/>
    <property type="project" value="InterPro"/>
</dbReference>
<evidence type="ECO:0000256" key="1">
    <source>
        <dbReference type="ARBA" id="ARBA00022679"/>
    </source>
</evidence>
<feature type="domain" description="Beta-ketoacyl-[acyl-carrier-protein] synthase III N-terminal" evidence="4">
    <location>
        <begin position="114"/>
        <end position="191"/>
    </location>
</feature>
<evidence type="ECO:0000259" key="4">
    <source>
        <dbReference type="Pfam" id="PF08545"/>
    </source>
</evidence>
<dbReference type="AlphaFoldDB" id="A0A380A7V9"/>
<keyword evidence="1 5" id="KW-0808">Transferase</keyword>
<dbReference type="GO" id="GO:0044550">
    <property type="term" value="P:secondary metabolite biosynthetic process"/>
    <property type="evidence" value="ECO:0007669"/>
    <property type="project" value="TreeGrafter"/>
</dbReference>
<evidence type="ECO:0000256" key="2">
    <source>
        <dbReference type="ARBA" id="ARBA00023315"/>
    </source>
</evidence>
<sequence>MTEALIKNITISGIVSVLPEVEKVNIDKQSNENSQEMTRIIASTGIHSRRIVKPSQTALDLGVIACQSLLNEMQWEADDISLIIFVTQTPDFPFPGNAIQLQHRLGLSKSTLAFDVNLGCSGFVYGLWQVSQLLSGLEGDKAILVVGDTTSQQYSESNRAVASLFGDAVSAIAIEKRQNCEDMVFSLGSDGSGAPYLIQPYGGARRPNTQPELFMDGMQVFVFTLREVPKSINQCLDRKGWAVNDIDFCVMHQANEMMLKRLGDKVGFTSEQVIISMREVGNTSSASIPLALCSSLSSKLTTQKNKLLLSGFGVGWSWGSVAIHLDKLTICLLIDLSC</sequence>
<dbReference type="CDD" id="cd00830">
    <property type="entry name" value="KAS_III"/>
    <property type="match status" value="1"/>
</dbReference>
<evidence type="ECO:0000259" key="3">
    <source>
        <dbReference type="Pfam" id="PF08541"/>
    </source>
</evidence>
<dbReference type="Pfam" id="PF08541">
    <property type="entry name" value="ACP_syn_III_C"/>
    <property type="match status" value="1"/>
</dbReference>
<dbReference type="RefSeq" id="WP_115406017.1">
    <property type="nucleotide sequence ID" value="NZ_UGYV01000001.1"/>
</dbReference>
<organism evidence="5 6">
    <name type="scientific">Shewanella morhuae</name>
    <dbReference type="NCBI Taxonomy" id="365591"/>
    <lineage>
        <taxon>Bacteria</taxon>
        <taxon>Pseudomonadati</taxon>
        <taxon>Pseudomonadota</taxon>
        <taxon>Gammaproteobacteria</taxon>
        <taxon>Alteromonadales</taxon>
        <taxon>Shewanellaceae</taxon>
        <taxon>Shewanella</taxon>
    </lineage>
</organism>
<dbReference type="SUPFAM" id="SSF53901">
    <property type="entry name" value="Thiolase-like"/>
    <property type="match status" value="1"/>
</dbReference>
<protein>
    <submittedName>
        <fullName evidence="5">3-oxoacyl-[acyl-carrier-protein] synthase 3</fullName>
        <ecNumber evidence="5">2.3.1.180</ecNumber>
    </submittedName>
</protein>
<dbReference type="InterPro" id="IPR016039">
    <property type="entry name" value="Thiolase-like"/>
</dbReference>
<evidence type="ECO:0000313" key="5">
    <source>
        <dbReference type="EMBL" id="SUI75967.1"/>
    </source>
</evidence>
<dbReference type="InterPro" id="IPR013747">
    <property type="entry name" value="ACP_syn_III_C"/>
</dbReference>
<reference evidence="5 6" key="1">
    <citation type="submission" date="2018-06" db="EMBL/GenBank/DDBJ databases">
        <authorList>
            <consortium name="Pathogen Informatics"/>
            <person name="Doyle S."/>
        </authorList>
    </citation>
    <scope>NUCLEOTIDE SEQUENCE [LARGE SCALE GENOMIC DNA]</scope>
    <source>
        <strain evidence="5 6">NCTC10736</strain>
    </source>
</reference>
<dbReference type="GO" id="GO:0033818">
    <property type="term" value="F:beta-ketoacyl-acyl-carrier-protein synthase III activity"/>
    <property type="evidence" value="ECO:0007669"/>
    <property type="project" value="UniProtKB-EC"/>
</dbReference>
<dbReference type="InterPro" id="IPR013751">
    <property type="entry name" value="ACP_syn_III_N"/>
</dbReference>
<dbReference type="PANTHER" id="PTHR34069:SF2">
    <property type="entry name" value="BETA-KETOACYL-[ACYL-CARRIER-PROTEIN] SYNTHASE III"/>
    <property type="match status" value="1"/>
</dbReference>
<dbReference type="Pfam" id="PF08545">
    <property type="entry name" value="ACP_syn_III"/>
    <property type="match status" value="1"/>
</dbReference>
<dbReference type="Gene3D" id="3.40.47.10">
    <property type="match status" value="1"/>
</dbReference>
<dbReference type="EMBL" id="UGYV01000001">
    <property type="protein sequence ID" value="SUI75967.1"/>
    <property type="molecule type" value="Genomic_DNA"/>
</dbReference>
<evidence type="ECO:0000313" key="6">
    <source>
        <dbReference type="Proteomes" id="UP000255061"/>
    </source>
</evidence>
<dbReference type="EC" id="2.3.1.180" evidence="5"/>
<accession>A0A380A7V9</accession>